<dbReference type="InterPro" id="IPR020904">
    <property type="entry name" value="Sc_DH/Rdtase_CS"/>
</dbReference>
<reference evidence="3 4" key="1">
    <citation type="submission" date="2020-02" db="EMBL/GenBank/DDBJ databases">
        <authorList>
            <person name="Chen W.-M."/>
        </authorList>
    </citation>
    <scope>NUCLEOTIDE SEQUENCE [LARGE SCALE GENOMIC DNA]</scope>
    <source>
        <strain evidence="3 4">KMS-5</strain>
    </source>
</reference>
<dbReference type="SUPFAM" id="SSF51735">
    <property type="entry name" value="NAD(P)-binding Rossmann-fold domains"/>
    <property type="match status" value="1"/>
</dbReference>
<protein>
    <submittedName>
        <fullName evidence="3">Glucose 1-dehydrogenase</fullName>
        <ecNumber evidence="3">1.1.1.47</ecNumber>
    </submittedName>
</protein>
<keyword evidence="4" id="KW-1185">Reference proteome</keyword>
<sequence>MPRHDCTAALVTGAAHGIGRAIARHLAREGATVAVIDLDAAGVAETARLIEAAGGKALAARADITDMQALAVAIDACEAALGPITLLVNNAAFTDAGDLAGIGLEAWHREIDVNLNGTYHCLRALLPRMQARGAGVVVNIASVNGVRYFGNPAYSAAKAGLINLTQSVASEYGRHGIRCNAVLPGSVRTDNITWTIRQQKDPQVFQKLARWYPMGRVAEPEDIAKAVSFLGSDEAGYITGVALPVDGGLLAGMNVMIGEFILESQ</sequence>
<evidence type="ECO:0000313" key="3">
    <source>
        <dbReference type="EMBL" id="NEY90630.1"/>
    </source>
</evidence>
<dbReference type="InterPro" id="IPR036291">
    <property type="entry name" value="NAD(P)-bd_dom_sf"/>
</dbReference>
<comment type="similarity">
    <text evidence="1">Belongs to the short-chain dehydrogenases/reductases (SDR) family.</text>
</comment>
<dbReference type="AlphaFoldDB" id="A0A6M0QT53"/>
<name>A0A6M0QT53_9RHOB</name>
<dbReference type="PANTHER" id="PTHR42879">
    <property type="entry name" value="3-OXOACYL-(ACYL-CARRIER-PROTEIN) REDUCTASE"/>
    <property type="match status" value="1"/>
</dbReference>
<dbReference type="PRINTS" id="PR00080">
    <property type="entry name" value="SDRFAMILY"/>
</dbReference>
<organism evidence="3 4">
    <name type="scientific">Tabrizicola oligotrophica</name>
    <dbReference type="NCBI Taxonomy" id="2710650"/>
    <lineage>
        <taxon>Bacteria</taxon>
        <taxon>Pseudomonadati</taxon>
        <taxon>Pseudomonadota</taxon>
        <taxon>Alphaproteobacteria</taxon>
        <taxon>Rhodobacterales</taxon>
        <taxon>Paracoccaceae</taxon>
        <taxon>Tabrizicola</taxon>
    </lineage>
</organism>
<dbReference type="EC" id="1.1.1.47" evidence="3"/>
<dbReference type="EMBL" id="JAAIVJ010000005">
    <property type="protein sequence ID" value="NEY90630.1"/>
    <property type="molecule type" value="Genomic_DNA"/>
</dbReference>
<evidence type="ECO:0000313" key="4">
    <source>
        <dbReference type="Proteomes" id="UP000477782"/>
    </source>
</evidence>
<dbReference type="Proteomes" id="UP000477782">
    <property type="component" value="Unassembled WGS sequence"/>
</dbReference>
<dbReference type="PANTHER" id="PTHR42879:SF2">
    <property type="entry name" value="3-OXOACYL-[ACYL-CARRIER-PROTEIN] REDUCTASE FABG"/>
    <property type="match status" value="1"/>
</dbReference>
<dbReference type="NCBIfam" id="NF005559">
    <property type="entry name" value="PRK07231.1"/>
    <property type="match status" value="1"/>
</dbReference>
<dbReference type="PROSITE" id="PS00061">
    <property type="entry name" value="ADH_SHORT"/>
    <property type="match status" value="1"/>
</dbReference>
<dbReference type="PRINTS" id="PR00081">
    <property type="entry name" value="GDHRDH"/>
</dbReference>
<accession>A0A6M0QT53</accession>
<gene>
    <name evidence="3" type="ORF">G4Z14_10010</name>
</gene>
<dbReference type="Pfam" id="PF13561">
    <property type="entry name" value="adh_short_C2"/>
    <property type="match status" value="1"/>
</dbReference>
<keyword evidence="3" id="KW-0560">Oxidoreductase</keyword>
<comment type="caution">
    <text evidence="3">The sequence shown here is derived from an EMBL/GenBank/DDBJ whole genome shotgun (WGS) entry which is preliminary data.</text>
</comment>
<dbReference type="GO" id="GO:0047936">
    <property type="term" value="F:glucose 1-dehydrogenase [NAD(P)+] activity"/>
    <property type="evidence" value="ECO:0007669"/>
    <property type="project" value="UniProtKB-EC"/>
</dbReference>
<proteinExistence type="inferred from homology"/>
<evidence type="ECO:0000259" key="2">
    <source>
        <dbReference type="SMART" id="SM00822"/>
    </source>
</evidence>
<feature type="domain" description="Ketoreductase" evidence="2">
    <location>
        <begin position="7"/>
        <end position="190"/>
    </location>
</feature>
<dbReference type="GO" id="GO:0032787">
    <property type="term" value="P:monocarboxylic acid metabolic process"/>
    <property type="evidence" value="ECO:0007669"/>
    <property type="project" value="UniProtKB-ARBA"/>
</dbReference>
<dbReference type="Gene3D" id="3.40.50.720">
    <property type="entry name" value="NAD(P)-binding Rossmann-like Domain"/>
    <property type="match status" value="1"/>
</dbReference>
<dbReference type="InterPro" id="IPR050259">
    <property type="entry name" value="SDR"/>
</dbReference>
<dbReference type="InterPro" id="IPR002347">
    <property type="entry name" value="SDR_fam"/>
</dbReference>
<dbReference type="RefSeq" id="WP_164625290.1">
    <property type="nucleotide sequence ID" value="NZ_JAAIVJ010000005.1"/>
</dbReference>
<dbReference type="SMART" id="SM00822">
    <property type="entry name" value="PKS_KR"/>
    <property type="match status" value="1"/>
</dbReference>
<evidence type="ECO:0000256" key="1">
    <source>
        <dbReference type="ARBA" id="ARBA00006484"/>
    </source>
</evidence>
<dbReference type="InterPro" id="IPR057326">
    <property type="entry name" value="KR_dom"/>
</dbReference>
<dbReference type="FunFam" id="3.40.50.720:FF:000084">
    <property type="entry name" value="Short-chain dehydrogenase reductase"/>
    <property type="match status" value="1"/>
</dbReference>